<accession>D9PFK5</accession>
<evidence type="ECO:0000313" key="1">
    <source>
        <dbReference type="EMBL" id="EFK97660.1"/>
    </source>
</evidence>
<gene>
    <name evidence="1" type="ORF">LDC_0287</name>
</gene>
<comment type="caution">
    <text evidence="1">The sequence shown here is derived from an EMBL/GenBank/DDBJ whole genome shotgun (WGS) entry which is preliminary data.</text>
</comment>
<proteinExistence type="predicted"/>
<reference evidence="1" key="2">
    <citation type="journal article" date="2011" name="Microb. Ecol.">
        <title>Taxonomic and Functional Metagenomic Profiling of the Microbial Community in the Anoxic Sediment of a Sub-saline Shallow Lake (Laguna de Carrizo, Central Spain).</title>
        <authorList>
            <person name="Ferrer M."/>
            <person name="Guazzaroni M.E."/>
            <person name="Richter M."/>
            <person name="Garcia-Salamanca A."/>
            <person name="Yarza P."/>
            <person name="Suarez-Suarez A."/>
            <person name="Solano J."/>
            <person name="Alcaide M."/>
            <person name="van Dillewijn P."/>
            <person name="Molina-Henares M.A."/>
            <person name="Lopez-Cortes N."/>
            <person name="Al-Ramahi Y."/>
            <person name="Guerrero C."/>
            <person name="Acosta A."/>
            <person name="de Eugenio L.I."/>
            <person name="Martinez V."/>
            <person name="Marques S."/>
            <person name="Rojo F."/>
            <person name="Santero E."/>
            <person name="Genilloud O."/>
            <person name="Perez-Perez J."/>
            <person name="Rossello-Mora R."/>
            <person name="Ramos J.L."/>
        </authorList>
    </citation>
    <scope>NUCLEOTIDE SEQUENCE</scope>
</reference>
<reference evidence="1" key="1">
    <citation type="submission" date="2010-07" db="EMBL/GenBank/DDBJ databases">
        <authorList>
            <consortium name="CONSOLIDER consortium CSD2007-00005"/>
            <person name="Guazzaroni M.-E."/>
            <person name="Richter M."/>
            <person name="Garcia-Salamanca A."/>
            <person name="Yarza P."/>
            <person name="Ferrer M."/>
        </authorList>
    </citation>
    <scope>NUCLEOTIDE SEQUENCE</scope>
</reference>
<protein>
    <submittedName>
        <fullName evidence="1">Uncharacterized protein</fullName>
    </submittedName>
</protein>
<sequence>MSGKPRKILVLDGIGGVPLGRDLCEAFSTLGIATAYLDCLAQKRRPCTESVPPMPRR</sequence>
<dbReference type="AlphaFoldDB" id="D9PFK5"/>
<organism evidence="1">
    <name type="scientific">sediment metagenome</name>
    <dbReference type="NCBI Taxonomy" id="749907"/>
    <lineage>
        <taxon>unclassified sequences</taxon>
        <taxon>metagenomes</taxon>
        <taxon>ecological metagenomes</taxon>
    </lineage>
</organism>
<dbReference type="EMBL" id="ADZX01000075">
    <property type="protein sequence ID" value="EFK97660.1"/>
    <property type="molecule type" value="Genomic_DNA"/>
</dbReference>
<name>D9PFK5_9ZZZZ</name>